<name>A0ABN0ZBN5_9BACI</name>
<sequence>MIKRSEGNKKMPTLIKNDLNKRIFKNTAQYNESIRRVRSNIRSKNLNRGRMRPRDPDEAEVLSRFERKSNYEY</sequence>
<comment type="caution">
    <text evidence="1">The sequence shown here is derived from an EMBL/GenBank/DDBJ whole genome shotgun (WGS) entry which is preliminary data.</text>
</comment>
<reference evidence="1 2" key="1">
    <citation type="journal article" date="2019" name="Int. J. Syst. Evol. Microbiol.">
        <title>The Global Catalogue of Microorganisms (GCM) 10K type strain sequencing project: providing services to taxonomists for standard genome sequencing and annotation.</title>
        <authorList>
            <consortium name="The Broad Institute Genomics Platform"/>
            <consortium name="The Broad Institute Genome Sequencing Center for Infectious Disease"/>
            <person name="Wu L."/>
            <person name="Ma J."/>
        </authorList>
    </citation>
    <scope>NUCLEOTIDE SEQUENCE [LARGE SCALE GENOMIC DNA]</scope>
    <source>
        <strain evidence="1 2">JCM 12149</strain>
    </source>
</reference>
<proteinExistence type="predicted"/>
<dbReference type="EMBL" id="BAAADM010000053">
    <property type="protein sequence ID" value="GAA0442123.1"/>
    <property type="molecule type" value="Genomic_DNA"/>
</dbReference>
<gene>
    <name evidence="1" type="ORF">GCM10008983_19010</name>
</gene>
<keyword evidence="2" id="KW-1185">Reference proteome</keyword>
<organism evidence="1 2">
    <name type="scientific">Lentibacillus halophilus</name>
    <dbReference type="NCBI Taxonomy" id="295065"/>
    <lineage>
        <taxon>Bacteria</taxon>
        <taxon>Bacillati</taxon>
        <taxon>Bacillota</taxon>
        <taxon>Bacilli</taxon>
        <taxon>Bacillales</taxon>
        <taxon>Bacillaceae</taxon>
        <taxon>Lentibacillus</taxon>
    </lineage>
</organism>
<evidence type="ECO:0000313" key="2">
    <source>
        <dbReference type="Proteomes" id="UP001501459"/>
    </source>
</evidence>
<evidence type="ECO:0000313" key="1">
    <source>
        <dbReference type="EMBL" id="GAA0442123.1"/>
    </source>
</evidence>
<protein>
    <submittedName>
        <fullName evidence="1">Uncharacterized protein</fullName>
    </submittedName>
</protein>
<accession>A0ABN0ZBN5</accession>
<dbReference type="Proteomes" id="UP001501459">
    <property type="component" value="Unassembled WGS sequence"/>
</dbReference>